<dbReference type="InterPro" id="IPR029071">
    <property type="entry name" value="Ubiquitin-like_domsf"/>
</dbReference>
<dbReference type="PROSITE" id="PS50053">
    <property type="entry name" value="UBIQUITIN_2"/>
    <property type="match status" value="1"/>
</dbReference>
<dbReference type="SUPFAM" id="SSF53474">
    <property type="entry name" value="alpha/beta-Hydrolases"/>
    <property type="match status" value="1"/>
</dbReference>
<dbReference type="Gene3D" id="3.40.50.1820">
    <property type="entry name" value="alpha/beta hydrolase"/>
    <property type="match status" value="1"/>
</dbReference>
<dbReference type="InParanoid" id="A0A7J7CMQ6"/>
<proteinExistence type="predicted"/>
<dbReference type="PANTHER" id="PTHR43689:SF14">
    <property type="entry name" value="LYSOPHOSPHOLIPASE BODYGUARD 4-RELATED"/>
    <property type="match status" value="1"/>
</dbReference>
<dbReference type="InterPro" id="IPR029058">
    <property type="entry name" value="AB_hydrolase_fold"/>
</dbReference>
<dbReference type="SUPFAM" id="SSF54236">
    <property type="entry name" value="Ubiquitin-like"/>
    <property type="match status" value="1"/>
</dbReference>
<dbReference type="CDD" id="cd17039">
    <property type="entry name" value="Ubl_ubiquitin_like"/>
    <property type="match status" value="1"/>
</dbReference>
<organism evidence="2 3">
    <name type="scientific">Tripterygium wilfordii</name>
    <name type="common">Thunder God vine</name>
    <dbReference type="NCBI Taxonomy" id="458696"/>
    <lineage>
        <taxon>Eukaryota</taxon>
        <taxon>Viridiplantae</taxon>
        <taxon>Streptophyta</taxon>
        <taxon>Embryophyta</taxon>
        <taxon>Tracheophyta</taxon>
        <taxon>Spermatophyta</taxon>
        <taxon>Magnoliopsida</taxon>
        <taxon>eudicotyledons</taxon>
        <taxon>Gunneridae</taxon>
        <taxon>Pentapetalae</taxon>
        <taxon>rosids</taxon>
        <taxon>fabids</taxon>
        <taxon>Celastrales</taxon>
        <taxon>Celastraceae</taxon>
        <taxon>Tripterygium</taxon>
    </lineage>
</organism>
<name>A0A7J7CMQ6_TRIWF</name>
<dbReference type="AlphaFoldDB" id="A0A7J7CMQ6"/>
<dbReference type="InterPro" id="IPR000626">
    <property type="entry name" value="Ubiquitin-like_dom"/>
</dbReference>
<feature type="domain" description="Ubiquitin-like" evidence="1">
    <location>
        <begin position="1"/>
        <end position="62"/>
    </location>
</feature>
<dbReference type="FunCoup" id="A0A7J7CMQ6">
    <property type="interactions" value="2"/>
</dbReference>
<comment type="caution">
    <text evidence="2">The sequence shown here is derived from an EMBL/GenBank/DDBJ whole genome shotgun (WGS) entry which is preliminary data.</text>
</comment>
<dbReference type="Proteomes" id="UP000593562">
    <property type="component" value="Unassembled WGS sequence"/>
</dbReference>
<dbReference type="EMBL" id="JAAARO010000015">
    <property type="protein sequence ID" value="KAF5735196.1"/>
    <property type="molecule type" value="Genomic_DNA"/>
</dbReference>
<dbReference type="Pfam" id="PF00561">
    <property type="entry name" value="Abhydrolase_1"/>
    <property type="match status" value="1"/>
</dbReference>
<dbReference type="InterPro" id="IPR000073">
    <property type="entry name" value="AB_hydrolase_1"/>
</dbReference>
<dbReference type="PRINTS" id="PR00111">
    <property type="entry name" value="ABHYDROLASE"/>
</dbReference>
<sequence>MAKEMKVKLLETDTVASLKERIDDEWHIPCEEIILSRDSTIMDDEFPLHEYFITEYCDVEMIHTEFLDELFEGESSSCYCHNREKWGRNVGDGEDSKVSETLYGRKNVFRQMGFLGIPRKLEDFKKIGGGGMGMRWSDCGCEACVDWMKDGGQRLHVVVRQPSRATEEDCSGKPTENVIFLHGFLSSSLFWTETVFPNLSETSKCNYRLFAVDVLGFGRSPKPRDCLYTISDHLDMIENSVIDPFELTSFHLVAHSMGCVIALALAAKYSNIVKSITLVAPPYFPCSREEASSIALERLAGKALWPPLLFGSSFMTRYEHLGRCVCFLVCRNHRLWERILKLLTRRRDLHFIVVDLTRHTHHSAWHNMHNVICGGAKFMDNYLETLANSKVKIWVVQGTRDQVVPIECSNNIKMKVPDSEVDHIANADHGTVIFGREKDFTDKLEHLWQRAVAA</sequence>
<accession>A0A7J7CMQ6</accession>
<dbReference type="PANTHER" id="PTHR43689">
    <property type="entry name" value="HYDROLASE"/>
    <property type="match status" value="1"/>
</dbReference>
<dbReference type="Gene3D" id="3.10.20.90">
    <property type="entry name" value="Phosphatidylinositol 3-kinase Catalytic Subunit, Chain A, domain 1"/>
    <property type="match status" value="1"/>
</dbReference>
<reference evidence="2 3" key="1">
    <citation type="journal article" date="2020" name="Nat. Commun.">
        <title>Genome of Tripterygium wilfordii and identification of cytochrome P450 involved in triptolide biosynthesis.</title>
        <authorList>
            <person name="Tu L."/>
            <person name="Su P."/>
            <person name="Zhang Z."/>
            <person name="Gao L."/>
            <person name="Wang J."/>
            <person name="Hu T."/>
            <person name="Zhou J."/>
            <person name="Zhang Y."/>
            <person name="Zhao Y."/>
            <person name="Liu Y."/>
            <person name="Song Y."/>
            <person name="Tong Y."/>
            <person name="Lu Y."/>
            <person name="Yang J."/>
            <person name="Xu C."/>
            <person name="Jia M."/>
            <person name="Peters R.J."/>
            <person name="Huang L."/>
            <person name="Gao W."/>
        </authorList>
    </citation>
    <scope>NUCLEOTIDE SEQUENCE [LARGE SCALE GENOMIC DNA]</scope>
    <source>
        <strain evidence="3">cv. XIE 37</strain>
        <tissue evidence="2">Leaf</tissue>
    </source>
</reference>
<protein>
    <recommendedName>
        <fullName evidence="1">Ubiquitin-like domain-containing protein</fullName>
    </recommendedName>
</protein>
<gene>
    <name evidence="2" type="ORF">HS088_TW15G00696</name>
</gene>
<keyword evidence="3" id="KW-1185">Reference proteome</keyword>
<evidence type="ECO:0000259" key="1">
    <source>
        <dbReference type="PROSITE" id="PS50053"/>
    </source>
</evidence>
<evidence type="ECO:0000313" key="2">
    <source>
        <dbReference type="EMBL" id="KAF5735196.1"/>
    </source>
</evidence>
<evidence type="ECO:0000313" key="3">
    <source>
        <dbReference type="Proteomes" id="UP000593562"/>
    </source>
</evidence>